<dbReference type="EMBL" id="VTWT01000003">
    <property type="protein sequence ID" value="KAA9340261.1"/>
    <property type="molecule type" value="Genomic_DNA"/>
</dbReference>
<comment type="caution">
    <text evidence="1">The sequence shown here is derived from an EMBL/GenBank/DDBJ whole genome shotgun (WGS) entry which is preliminary data.</text>
</comment>
<sequence>MTPAEESKVLQGLYDNIFAMITYAPGSDKPAAFDPARTLLQFSKMEAINPDDFKSQLAPNNPNGSYNTAYNFFAMTDIVPSVEPSYKPSSIKLADTFKQIVNNANTDAEVDPAQKKTYDSNYNYLNQVTLIPNPEPEPPTEVPGPSPIAQTYDDNQTAYITAIGGYRNAMLGYDLTKVADQRAWNAVEPGLSLNVDKAWNNWTRGGKANVERAQNALQATINDIVSSIIADGQKKVSDSNWLASGANKFLMTYPLPSDWYKGAGSKGATKFTYKSSVVNTSADSKANSYGGGASWGGGLWSVGGSFNHTDEATSEHFDGTYVEISAKLTLVKIMRPWLNTLLFRTKGWWLKNQPQNGISNGQLEGNADSMLPLIPTAFVVMSDVKIKSDFSEKDKSHIASATSGKTSVGWGPFSISASYSHSESHDKTKATFANGEISIPGMQIIAWVNEITPPCAPMAHAGAKLQSEPKAKPELITEA</sequence>
<organism evidence="1 2">
    <name type="scientific">Adhaeribacter soli</name>
    <dbReference type="NCBI Taxonomy" id="2607655"/>
    <lineage>
        <taxon>Bacteria</taxon>
        <taxon>Pseudomonadati</taxon>
        <taxon>Bacteroidota</taxon>
        <taxon>Cytophagia</taxon>
        <taxon>Cytophagales</taxon>
        <taxon>Hymenobacteraceae</taxon>
        <taxon>Adhaeribacter</taxon>
    </lineage>
</organism>
<keyword evidence="2" id="KW-1185">Reference proteome</keyword>
<protein>
    <submittedName>
        <fullName evidence="1">Uncharacterized protein</fullName>
    </submittedName>
</protein>
<name>A0A5N1J180_9BACT</name>
<dbReference type="AlphaFoldDB" id="A0A5N1J180"/>
<dbReference type="Proteomes" id="UP000326570">
    <property type="component" value="Unassembled WGS sequence"/>
</dbReference>
<evidence type="ECO:0000313" key="2">
    <source>
        <dbReference type="Proteomes" id="UP000326570"/>
    </source>
</evidence>
<reference evidence="1 2" key="1">
    <citation type="submission" date="2019-09" db="EMBL/GenBank/DDBJ databases">
        <title>Genome sequence of Adhaeribacter sp. M2.</title>
        <authorList>
            <person name="Srinivasan S."/>
        </authorList>
    </citation>
    <scope>NUCLEOTIDE SEQUENCE [LARGE SCALE GENOMIC DNA]</scope>
    <source>
        <strain evidence="1 2">M2</strain>
    </source>
</reference>
<accession>A0A5N1J180</accession>
<evidence type="ECO:0000313" key="1">
    <source>
        <dbReference type="EMBL" id="KAA9340261.1"/>
    </source>
</evidence>
<gene>
    <name evidence="1" type="ORF">F0P94_07905</name>
</gene>
<proteinExistence type="predicted"/>
<dbReference type="RefSeq" id="WP_150903333.1">
    <property type="nucleotide sequence ID" value="NZ_VTWT01000003.1"/>
</dbReference>